<proteinExistence type="predicted"/>
<gene>
    <name evidence="1" type="ORF">HZH68_003352</name>
</gene>
<reference evidence="1" key="1">
    <citation type="journal article" date="2020" name="G3 (Bethesda)">
        <title>High-Quality Assemblies for Three Invasive Social Wasps from the &lt;i&gt;Vespula&lt;/i&gt; Genus.</title>
        <authorList>
            <person name="Harrop T.W.R."/>
            <person name="Guhlin J."/>
            <person name="McLaughlin G.M."/>
            <person name="Permina E."/>
            <person name="Stockwell P."/>
            <person name="Gilligan J."/>
            <person name="Le Lec M.F."/>
            <person name="Gruber M.A.M."/>
            <person name="Quinn O."/>
            <person name="Lovegrove M."/>
            <person name="Duncan E.J."/>
            <person name="Remnant E.J."/>
            <person name="Van Eeckhoven J."/>
            <person name="Graham B."/>
            <person name="Knapp R.A."/>
            <person name="Langford K.W."/>
            <person name="Kronenberg Z."/>
            <person name="Press M.O."/>
            <person name="Eacker S.M."/>
            <person name="Wilson-Rankin E.E."/>
            <person name="Purcell J."/>
            <person name="Lester P.J."/>
            <person name="Dearden P.K."/>
        </authorList>
    </citation>
    <scope>NUCLEOTIDE SEQUENCE</scope>
    <source>
        <strain evidence="1">Linc-1</strain>
    </source>
</reference>
<sequence length="138" mass="16482">MQSENFSATLIYAQTLISILQLRGYQNLTFPLRDAPTFGLSRTAMYLVANTLTDFHVYFHELNSFYSESYAMLNTKLTYIGLIEICLEEYRDTVTFRQSKHSDTRGIYIRKRRASRRRRVYHKSRMHNRKGKIFKFFV</sequence>
<protein>
    <submittedName>
        <fullName evidence="1">Uncharacterized protein</fullName>
    </submittedName>
</protein>
<keyword evidence="2" id="KW-1185">Reference proteome</keyword>
<dbReference type="EMBL" id="JACSDZ010000002">
    <property type="protein sequence ID" value="KAF7414863.1"/>
    <property type="molecule type" value="Genomic_DNA"/>
</dbReference>
<dbReference type="Proteomes" id="UP000617340">
    <property type="component" value="Unassembled WGS sequence"/>
</dbReference>
<accession>A0A834NP12</accession>
<dbReference type="AlphaFoldDB" id="A0A834NP12"/>
<name>A0A834NP12_VESGE</name>
<evidence type="ECO:0000313" key="1">
    <source>
        <dbReference type="EMBL" id="KAF7414863.1"/>
    </source>
</evidence>
<evidence type="ECO:0000313" key="2">
    <source>
        <dbReference type="Proteomes" id="UP000617340"/>
    </source>
</evidence>
<organism evidence="1 2">
    <name type="scientific">Vespula germanica</name>
    <name type="common">German yellow jacket</name>
    <name type="synonym">Paravespula germanica</name>
    <dbReference type="NCBI Taxonomy" id="30212"/>
    <lineage>
        <taxon>Eukaryota</taxon>
        <taxon>Metazoa</taxon>
        <taxon>Ecdysozoa</taxon>
        <taxon>Arthropoda</taxon>
        <taxon>Hexapoda</taxon>
        <taxon>Insecta</taxon>
        <taxon>Pterygota</taxon>
        <taxon>Neoptera</taxon>
        <taxon>Endopterygota</taxon>
        <taxon>Hymenoptera</taxon>
        <taxon>Apocrita</taxon>
        <taxon>Aculeata</taxon>
        <taxon>Vespoidea</taxon>
        <taxon>Vespidae</taxon>
        <taxon>Vespinae</taxon>
        <taxon>Vespula</taxon>
    </lineage>
</organism>
<comment type="caution">
    <text evidence="1">The sequence shown here is derived from an EMBL/GenBank/DDBJ whole genome shotgun (WGS) entry which is preliminary data.</text>
</comment>